<feature type="transmembrane region" description="Helical" evidence="1">
    <location>
        <begin position="83"/>
        <end position="100"/>
    </location>
</feature>
<organism evidence="2 3">
    <name type="scientific">Advenella kashmirensis</name>
    <dbReference type="NCBI Taxonomy" id="310575"/>
    <lineage>
        <taxon>Bacteria</taxon>
        <taxon>Pseudomonadati</taxon>
        <taxon>Pseudomonadota</taxon>
        <taxon>Betaproteobacteria</taxon>
        <taxon>Burkholderiales</taxon>
        <taxon>Alcaligenaceae</taxon>
    </lineage>
</organism>
<keyword evidence="1" id="KW-1133">Transmembrane helix</keyword>
<feature type="transmembrane region" description="Helical" evidence="1">
    <location>
        <begin position="130"/>
        <end position="150"/>
    </location>
</feature>
<dbReference type="EMBL" id="DOEK01000033">
    <property type="protein sequence ID" value="HBP30958.1"/>
    <property type="molecule type" value="Genomic_DNA"/>
</dbReference>
<dbReference type="Proteomes" id="UP000264036">
    <property type="component" value="Unassembled WGS sequence"/>
</dbReference>
<evidence type="ECO:0000313" key="3">
    <source>
        <dbReference type="Proteomes" id="UP000264036"/>
    </source>
</evidence>
<reference evidence="2 3" key="1">
    <citation type="journal article" date="2018" name="Nat. Biotechnol.">
        <title>A standardized bacterial taxonomy based on genome phylogeny substantially revises the tree of life.</title>
        <authorList>
            <person name="Parks D.H."/>
            <person name="Chuvochina M."/>
            <person name="Waite D.W."/>
            <person name="Rinke C."/>
            <person name="Skarshewski A."/>
            <person name="Chaumeil P.A."/>
            <person name="Hugenholtz P."/>
        </authorList>
    </citation>
    <scope>NUCLEOTIDE SEQUENCE [LARGE SCALE GENOMIC DNA]</scope>
    <source>
        <strain evidence="2">UBA10707</strain>
    </source>
</reference>
<keyword evidence="1" id="KW-0812">Transmembrane</keyword>
<name>A0A356LJP5_9BURK</name>
<dbReference type="InterPro" id="IPR009476">
    <property type="entry name" value="DUF1097"/>
</dbReference>
<gene>
    <name evidence="2" type="ORF">DD666_16265</name>
</gene>
<feature type="transmembrane region" description="Helical" evidence="1">
    <location>
        <begin position="20"/>
        <end position="43"/>
    </location>
</feature>
<feature type="transmembrane region" description="Helical" evidence="1">
    <location>
        <begin position="107"/>
        <end position="124"/>
    </location>
</feature>
<accession>A0A356LJP5</accession>
<evidence type="ECO:0000313" key="2">
    <source>
        <dbReference type="EMBL" id="HBP30958.1"/>
    </source>
</evidence>
<feature type="transmembrane region" description="Helical" evidence="1">
    <location>
        <begin position="55"/>
        <end position="77"/>
    </location>
</feature>
<dbReference type="AlphaFoldDB" id="A0A356LJP5"/>
<comment type="caution">
    <text evidence="2">The sequence shown here is derived from an EMBL/GenBank/DDBJ whole genome shotgun (WGS) entry which is preliminary data.</text>
</comment>
<keyword evidence="1" id="KW-0472">Membrane</keyword>
<evidence type="ECO:0000256" key="1">
    <source>
        <dbReference type="SAM" id="Phobius"/>
    </source>
</evidence>
<sequence length="177" mass="18416">MTGNAFSTHIKVVIGESVIASSAATLSVLAFEIPVWAMFVGWISFFTRGLNLQQGIINVACVLVGVVLGIAAAHGLAALTPYLGTYAISAVVFAITIIALSLAKAPAVNNLPAIFLGLVAYFALHQPPSMGTFGMLTLATTLGAIAAFLAHSLQNHVRHNATHSLAGEPKWHAAKTK</sequence>
<dbReference type="Pfam" id="PF06496">
    <property type="entry name" value="DUF1097"/>
    <property type="match status" value="1"/>
</dbReference>
<protein>
    <submittedName>
        <fullName evidence="2">DUF1097 domain-containing protein</fullName>
    </submittedName>
</protein>
<proteinExistence type="predicted"/>